<feature type="domain" description="SSD" evidence="10">
    <location>
        <begin position="204"/>
        <end position="336"/>
    </location>
</feature>
<evidence type="ECO:0000256" key="3">
    <source>
        <dbReference type="ARBA" id="ARBA00022475"/>
    </source>
</evidence>
<dbReference type="Gene3D" id="1.20.1640.10">
    <property type="entry name" value="Multidrug efflux transporter AcrB transmembrane domain"/>
    <property type="match status" value="2"/>
</dbReference>
<evidence type="ECO:0000256" key="7">
    <source>
        <dbReference type="SAM" id="Coils"/>
    </source>
</evidence>
<evidence type="ECO:0000256" key="2">
    <source>
        <dbReference type="ARBA" id="ARBA00010157"/>
    </source>
</evidence>
<sequence>MKHIVHYRWGIALLWIIITFILFTTMPNVDQLVREKGQPKIPDEYSSVVSKQLINELENQSTDSDRVDVVLVFHEDTALTEQQMTSIENEIKELKVKENELGINAIATHFVNDELTDQFVSEDKTTVMAVLNMDRSDRKISELREDLQTELEDSEVQTYLTGNEFINEDQIQTAGEGVKKTEVFTVLFIIVVLIFVFRSPVTPIISLLTVGITYICSLSIVAHLVDKLQFPFSTTTQTFLILVLFGIGTDYNILLLSRFKEELSKGIAVKDAIIQTFKTAGKTVLYSALAVFVGFSILGFAKFSVFQSSVAVAVAVATLVVALYTLMPFFMMVLGRFMFWPVKQNHSHGESKIWIRLGRFSIARPLISLIIVAIVTIPVIVLSNSESSYNSLEEVSDSYESVQGFAILSEKFSQGKALPSTVVIKSDVPLNTNEQLDWIDDLTEKINEIEGVEKVYSPTRPKGERIEELYMENQVDEVGSGLSSANDGIDGISEGLSEASEELSGPSDSSEVDELIKGTEEMIDSVDQLNAALQTVGEGVSRGANGSLQLANSVATIETSMTELNTVTMDLHSSYTELQNGYTLMGNSYLTLSNQLSAFQSTIKGLKLVATELQNDYPELQEDANMMKLHAILDSTSESLKSMINGLAQLNNQLVNTNKSFQQANEGLSSLTNGQAQISSGLIEIEQNLRELSKGLDEGNQGQEAIITNMASLQAGLGTMQNGQLQLKSGLKELSIGMKELEEGLTKSTEGLDEISSGLMEATSYLEELTVEEDASTFTIPQEMLEGEYQQVLDQYMSENRHLVKMTLELSVDPYSQEAMAIIDEVDELITKEIQTVEHMNTSFAIGGISSINNDLDSIAKDDFIRTVSFMLIGILLVLIVILREFWTPVMIIGSLILGYYTALSMTELLFVNAFGYDGLSWTIPFFSFIMITALGVDYSIFLMMRYKENQHLPPVEALLLSKKQIGNVVISAAVILSGTFAAMYPAGVLSLTQIATVVIIGLTLLTFIMLPVFIPALFSIKYKTRQSRRKKSREIEGEI</sequence>
<feature type="transmembrane region" description="Helical" evidence="9">
    <location>
        <begin position="7"/>
        <end position="26"/>
    </location>
</feature>
<keyword evidence="3" id="KW-1003">Cell membrane</keyword>
<dbReference type="Gene3D" id="1.10.287.950">
    <property type="entry name" value="Methyl-accepting chemotaxis protein"/>
    <property type="match status" value="1"/>
</dbReference>
<dbReference type="Proteomes" id="UP001312865">
    <property type="component" value="Unassembled WGS sequence"/>
</dbReference>
<comment type="similarity">
    <text evidence="2">Belongs to the resistance-nodulation-cell division (RND) (TC 2.A.6) family. MmpL subfamily.</text>
</comment>
<comment type="subcellular location">
    <subcellularLocation>
        <location evidence="1">Cell membrane</location>
        <topology evidence="1">Multi-pass membrane protein</topology>
    </subcellularLocation>
</comment>
<keyword evidence="4 9" id="KW-0812">Transmembrane</keyword>
<accession>A0ABU8HH96</accession>
<feature type="coiled-coil region" evidence="7">
    <location>
        <begin position="77"/>
        <end position="104"/>
    </location>
</feature>
<dbReference type="Pfam" id="PF03176">
    <property type="entry name" value="MMPL"/>
    <property type="match status" value="2"/>
</dbReference>
<proteinExistence type="inferred from homology"/>
<organism evidence="11 12">
    <name type="scientific">Bacillus spongiae</name>
    <dbReference type="NCBI Taxonomy" id="2683610"/>
    <lineage>
        <taxon>Bacteria</taxon>
        <taxon>Bacillati</taxon>
        <taxon>Bacillota</taxon>
        <taxon>Bacilli</taxon>
        <taxon>Bacillales</taxon>
        <taxon>Bacillaceae</taxon>
        <taxon>Bacillus</taxon>
    </lineage>
</organism>
<evidence type="ECO:0000256" key="5">
    <source>
        <dbReference type="ARBA" id="ARBA00022989"/>
    </source>
</evidence>
<feature type="transmembrane region" description="Helical" evidence="9">
    <location>
        <begin position="924"/>
        <end position="945"/>
    </location>
</feature>
<feature type="transmembrane region" description="Helical" evidence="9">
    <location>
        <begin position="181"/>
        <end position="197"/>
    </location>
</feature>
<evidence type="ECO:0000259" key="10">
    <source>
        <dbReference type="PROSITE" id="PS50156"/>
    </source>
</evidence>
<dbReference type="EMBL" id="JBBAXC010000015">
    <property type="protein sequence ID" value="MEI5908657.1"/>
    <property type="molecule type" value="Genomic_DNA"/>
</dbReference>
<dbReference type="PROSITE" id="PS50156">
    <property type="entry name" value="SSD"/>
    <property type="match status" value="1"/>
</dbReference>
<evidence type="ECO:0000256" key="6">
    <source>
        <dbReference type="ARBA" id="ARBA00023136"/>
    </source>
</evidence>
<dbReference type="PANTHER" id="PTHR33406:SF6">
    <property type="entry name" value="MEMBRANE PROTEIN YDGH-RELATED"/>
    <property type="match status" value="1"/>
</dbReference>
<comment type="caution">
    <text evidence="11">The sequence shown here is derived from an EMBL/GenBank/DDBJ whole genome shotgun (WGS) entry which is preliminary data.</text>
</comment>
<feature type="transmembrane region" description="Helical" evidence="9">
    <location>
        <begin position="966"/>
        <end position="989"/>
    </location>
</feature>
<dbReference type="InterPro" id="IPR004869">
    <property type="entry name" value="MMPL_dom"/>
</dbReference>
<keyword evidence="5 9" id="KW-1133">Transmembrane helix</keyword>
<feature type="transmembrane region" description="Helical" evidence="9">
    <location>
        <begin position="311"/>
        <end position="339"/>
    </location>
</feature>
<feature type="transmembrane region" description="Helical" evidence="9">
    <location>
        <begin position="890"/>
        <end position="912"/>
    </location>
</feature>
<dbReference type="InterPro" id="IPR000731">
    <property type="entry name" value="SSD"/>
</dbReference>
<evidence type="ECO:0000256" key="4">
    <source>
        <dbReference type="ARBA" id="ARBA00022692"/>
    </source>
</evidence>
<feature type="transmembrane region" description="Helical" evidence="9">
    <location>
        <begin position="284"/>
        <end position="305"/>
    </location>
</feature>
<feature type="region of interest" description="Disordered" evidence="8">
    <location>
        <begin position="488"/>
        <end position="511"/>
    </location>
</feature>
<evidence type="ECO:0000313" key="11">
    <source>
        <dbReference type="EMBL" id="MEI5908657.1"/>
    </source>
</evidence>
<dbReference type="PANTHER" id="PTHR33406">
    <property type="entry name" value="MEMBRANE PROTEIN MJ1562-RELATED"/>
    <property type="match status" value="1"/>
</dbReference>
<protein>
    <submittedName>
        <fullName evidence="11">MMPL family transporter</fullName>
    </submittedName>
</protein>
<feature type="transmembrane region" description="Helical" evidence="9">
    <location>
        <begin position="864"/>
        <end position="883"/>
    </location>
</feature>
<reference evidence="11 12" key="1">
    <citation type="journal article" date="2018" name="J. Microbiol.">
        <title>Bacillus spongiae sp. nov., isolated from sponge of Jeju Island.</title>
        <authorList>
            <person name="Lee G.E."/>
            <person name="Im W.T."/>
            <person name="Park J.S."/>
        </authorList>
    </citation>
    <scope>NUCLEOTIDE SEQUENCE [LARGE SCALE GENOMIC DNA]</scope>
    <source>
        <strain evidence="11 12">135PIL107-10</strain>
    </source>
</reference>
<feature type="transmembrane region" description="Helical" evidence="9">
    <location>
        <begin position="237"/>
        <end position="256"/>
    </location>
</feature>
<keyword evidence="7" id="KW-0175">Coiled coil</keyword>
<evidence type="ECO:0000256" key="9">
    <source>
        <dbReference type="SAM" id="Phobius"/>
    </source>
</evidence>
<feature type="compositionally biased region" description="Low complexity" evidence="8">
    <location>
        <begin position="493"/>
        <end position="505"/>
    </location>
</feature>
<evidence type="ECO:0000256" key="1">
    <source>
        <dbReference type="ARBA" id="ARBA00004651"/>
    </source>
</evidence>
<feature type="transmembrane region" description="Helical" evidence="9">
    <location>
        <begin position="204"/>
        <end position="225"/>
    </location>
</feature>
<keyword evidence="6 9" id="KW-0472">Membrane</keyword>
<dbReference type="InterPro" id="IPR050545">
    <property type="entry name" value="Mycobact_MmpL"/>
</dbReference>
<evidence type="ECO:0000256" key="8">
    <source>
        <dbReference type="SAM" id="MobiDB-lite"/>
    </source>
</evidence>
<evidence type="ECO:0000313" key="12">
    <source>
        <dbReference type="Proteomes" id="UP001312865"/>
    </source>
</evidence>
<dbReference type="SUPFAM" id="SSF82866">
    <property type="entry name" value="Multidrug efflux transporter AcrB transmembrane domain"/>
    <property type="match status" value="2"/>
</dbReference>
<name>A0ABU8HH96_9BACI</name>
<feature type="transmembrane region" description="Helical" evidence="9">
    <location>
        <begin position="995"/>
        <end position="1021"/>
    </location>
</feature>
<feature type="transmembrane region" description="Helical" evidence="9">
    <location>
        <begin position="360"/>
        <end position="382"/>
    </location>
</feature>
<keyword evidence="12" id="KW-1185">Reference proteome</keyword>
<gene>
    <name evidence="11" type="ORF">WAK64_16535</name>
</gene>